<reference evidence="2 4" key="2">
    <citation type="submission" date="2021-03" db="EMBL/GenBank/DDBJ databases">
        <title>Genomic Encyclopedia of Type Strains, Phase IV (KMG-IV): sequencing the most valuable type-strain genomes for metagenomic binning, comparative biology and taxonomic classification.</title>
        <authorList>
            <person name="Goeker M."/>
        </authorList>
    </citation>
    <scope>NUCLEOTIDE SEQUENCE [LARGE SCALE GENOMIC DNA]</scope>
    <source>
        <strain evidence="2 4">DSM 40499</strain>
    </source>
</reference>
<dbReference type="EMBL" id="JAGGLP010000062">
    <property type="protein sequence ID" value="MBP2056765.1"/>
    <property type="molecule type" value="Genomic_DNA"/>
</dbReference>
<dbReference type="RefSeq" id="WP_067304938.1">
    <property type="nucleotide sequence ID" value="NZ_CP016279.1"/>
</dbReference>
<gene>
    <name evidence="1" type="ORF">AVL59_16915</name>
    <name evidence="2" type="ORF">J2Z21_009784</name>
</gene>
<dbReference type="AlphaFoldDB" id="A0A1B1AX29"/>
<evidence type="ECO:0000313" key="1">
    <source>
        <dbReference type="EMBL" id="ANP51080.1"/>
    </source>
</evidence>
<protein>
    <submittedName>
        <fullName evidence="1">Uncharacterized protein</fullName>
    </submittedName>
</protein>
<accession>A0A1B1AX29</accession>
<sequence length="67" mass="7400">MGDGPVKPYTFHADGTAVNTVLVLHWDDGEDLVLPIDSAHWLNRANGETELEVTIPGHLVRVVPEER</sequence>
<dbReference type="Proteomes" id="UP000092659">
    <property type="component" value="Chromosome"/>
</dbReference>
<dbReference type="EMBL" id="CP016279">
    <property type="protein sequence ID" value="ANP51080.1"/>
    <property type="molecule type" value="Genomic_DNA"/>
</dbReference>
<organism evidence="1 3">
    <name type="scientific">Streptomyces griseochromogenes</name>
    <dbReference type="NCBI Taxonomy" id="68214"/>
    <lineage>
        <taxon>Bacteria</taxon>
        <taxon>Bacillati</taxon>
        <taxon>Actinomycetota</taxon>
        <taxon>Actinomycetes</taxon>
        <taxon>Kitasatosporales</taxon>
        <taxon>Streptomycetaceae</taxon>
        <taxon>Streptomyces</taxon>
    </lineage>
</organism>
<evidence type="ECO:0000313" key="3">
    <source>
        <dbReference type="Proteomes" id="UP000092659"/>
    </source>
</evidence>
<evidence type="ECO:0000313" key="2">
    <source>
        <dbReference type="EMBL" id="MBP2056765.1"/>
    </source>
</evidence>
<keyword evidence="4" id="KW-1185">Reference proteome</keyword>
<dbReference type="KEGG" id="sgs:AVL59_16915"/>
<dbReference type="Proteomes" id="UP001519309">
    <property type="component" value="Unassembled WGS sequence"/>
</dbReference>
<evidence type="ECO:0000313" key="4">
    <source>
        <dbReference type="Proteomes" id="UP001519309"/>
    </source>
</evidence>
<proteinExistence type="predicted"/>
<name>A0A1B1AX29_9ACTN</name>
<reference evidence="1 3" key="1">
    <citation type="submission" date="2016-06" db="EMBL/GenBank/DDBJ databases">
        <title>Complete genome sequence of Streptomyces griseochromogenes ATCC 14511, the Blasticidin S producer.</title>
        <authorList>
            <person name="Wu L."/>
        </authorList>
    </citation>
    <scope>NUCLEOTIDE SEQUENCE [LARGE SCALE GENOMIC DNA]</scope>
    <source>
        <strain evidence="1 3">ATCC 14511</strain>
    </source>
</reference>